<dbReference type="InterPro" id="IPR035068">
    <property type="entry name" value="TldD/PmbA_N"/>
</dbReference>
<keyword evidence="9" id="KW-1185">Reference proteome</keyword>
<evidence type="ECO:0000259" key="5">
    <source>
        <dbReference type="Pfam" id="PF01523"/>
    </source>
</evidence>
<evidence type="ECO:0000313" key="8">
    <source>
        <dbReference type="EMBL" id="WNY28674.1"/>
    </source>
</evidence>
<feature type="domain" description="Metalloprotease TldD/E N-terminal" evidence="5">
    <location>
        <begin position="13"/>
        <end position="70"/>
    </location>
</feature>
<dbReference type="PANTHER" id="PTHR30624">
    <property type="entry name" value="UNCHARACTERIZED PROTEIN TLDD AND PMBA"/>
    <property type="match status" value="1"/>
</dbReference>
<dbReference type="PANTHER" id="PTHR30624:SF0">
    <property type="entry name" value="METALLOPROTEASE SLR0863"/>
    <property type="match status" value="1"/>
</dbReference>
<dbReference type="KEGG" id="mees:MmiEs2_08770"/>
<dbReference type="InterPro" id="IPR025502">
    <property type="entry name" value="TldD"/>
</dbReference>
<gene>
    <name evidence="8" type="primary">tldD_1</name>
    <name evidence="8" type="ORF">MmiEs2_08770</name>
</gene>
<keyword evidence="3 8" id="KW-0378">Hydrolase</keyword>
<evidence type="ECO:0000259" key="7">
    <source>
        <dbReference type="Pfam" id="PF19290"/>
    </source>
</evidence>
<dbReference type="Pfam" id="PF01523">
    <property type="entry name" value="PmbA_TldD_1st"/>
    <property type="match status" value="1"/>
</dbReference>
<dbReference type="InterPro" id="IPR045569">
    <property type="entry name" value="Metalloprtase-TldD/E_C"/>
</dbReference>
<dbReference type="InterPro" id="IPR036059">
    <property type="entry name" value="TldD/PmbA_sf"/>
</dbReference>
<dbReference type="AlphaFoldDB" id="A0AA96V8E6"/>
<evidence type="ECO:0000256" key="2">
    <source>
        <dbReference type="ARBA" id="ARBA00022670"/>
    </source>
</evidence>
<dbReference type="Gene3D" id="3.30.2290.10">
    <property type="entry name" value="PmbA/TldD superfamily"/>
    <property type="match status" value="1"/>
</dbReference>
<evidence type="ECO:0000256" key="4">
    <source>
        <dbReference type="ARBA" id="ARBA00023049"/>
    </source>
</evidence>
<dbReference type="EMBL" id="CP131062">
    <property type="protein sequence ID" value="WNY28674.1"/>
    <property type="molecule type" value="Genomic_DNA"/>
</dbReference>
<feature type="domain" description="Metalloprotease TldD/E central" evidence="7">
    <location>
        <begin position="100"/>
        <end position="206"/>
    </location>
</feature>
<comment type="similarity">
    <text evidence="1">Belongs to the peptidase U62 family.</text>
</comment>
<dbReference type="PIRSF" id="PIRSF004919">
    <property type="entry name" value="TldD"/>
    <property type="match status" value="1"/>
</dbReference>
<keyword evidence="4 8" id="KW-0482">Metalloprotease</keyword>
<accession>A0AA96V8E6</accession>
<dbReference type="EC" id="3.4.-.-" evidence="8"/>
<evidence type="ECO:0000259" key="6">
    <source>
        <dbReference type="Pfam" id="PF19289"/>
    </source>
</evidence>
<reference evidence="8 9" key="1">
    <citation type="submission" date="2023-07" db="EMBL/GenBank/DDBJ databases">
        <title>Closed genome sequence of Methanimicrococcus sp. Es2.</title>
        <authorList>
            <person name="Protasov E."/>
            <person name="Platt K."/>
            <person name="Reeh H."/>
            <person name="Poehlein A."/>
            <person name="Daniel R."/>
            <person name="Brune A."/>
        </authorList>
    </citation>
    <scope>NUCLEOTIDE SEQUENCE [LARGE SCALE GENOMIC DNA]</scope>
    <source>
        <strain evidence="8 9">Es2</strain>
    </source>
</reference>
<evidence type="ECO:0000313" key="9">
    <source>
        <dbReference type="Proteomes" id="UP001302662"/>
    </source>
</evidence>
<dbReference type="GO" id="GO:0005829">
    <property type="term" value="C:cytosol"/>
    <property type="evidence" value="ECO:0007669"/>
    <property type="project" value="TreeGrafter"/>
</dbReference>
<dbReference type="GO" id="GO:0008237">
    <property type="term" value="F:metallopeptidase activity"/>
    <property type="evidence" value="ECO:0007669"/>
    <property type="project" value="UniProtKB-KW"/>
</dbReference>
<dbReference type="RefSeq" id="WP_316558680.1">
    <property type="nucleotide sequence ID" value="NZ_CP131062.1"/>
</dbReference>
<dbReference type="InterPro" id="IPR051463">
    <property type="entry name" value="Peptidase_U62_metallo"/>
</dbReference>
<dbReference type="InterPro" id="IPR045570">
    <property type="entry name" value="Metalloprtase-TldD/E_cen_dom"/>
</dbReference>
<name>A0AA96V8E6_9EURY</name>
<sequence length="443" mass="47903">MDQIQYYDANQIEGRSMTIVLDNGKLETVSKNNSKGAGIRALCHGSWGYTSIDGETDLKTGIQNASELAVSMNRRTPKEKVILGSVPKRKVGSMPQIKINPEDISIEDKVELLREIEKYAKEEGIKSTRVSYSESILTTRFMNSEGDEKEYQTVRSGFAVSAVAAEGSNYQAGRESRFNISGYEIFEKNDPYELAKQAAKTAKSLLTAKTPKGGALPVILDPELAGVFTHEAVGHASEADLVLQNDSVLSGKLGKQIAVPEITVIDDPTIQEYGFYPFDAEGVPSEKTVLIKDGIMNSYMHSRETAGAFEGVSGNARAQGYSMPVVRMSNTYIDKGNATFEEMLEDIKDGIYLIGSRGGQVNTGEGVFQFNAEKGYLIKNGEISDLVRDVSLSGQTLDILNHIKMVGKDVKLHAGHCGKSGQTVPVTDGAPHISISKATVGGA</sequence>
<proteinExistence type="inferred from homology"/>
<dbReference type="SUPFAM" id="SSF111283">
    <property type="entry name" value="Putative modulator of DNA gyrase, PmbA/TldD"/>
    <property type="match status" value="1"/>
</dbReference>
<dbReference type="Pfam" id="PF19289">
    <property type="entry name" value="PmbA_TldD_3rd"/>
    <property type="match status" value="1"/>
</dbReference>
<dbReference type="GO" id="GO:0006508">
    <property type="term" value="P:proteolysis"/>
    <property type="evidence" value="ECO:0007669"/>
    <property type="project" value="UniProtKB-KW"/>
</dbReference>
<evidence type="ECO:0000256" key="1">
    <source>
        <dbReference type="ARBA" id="ARBA00005836"/>
    </source>
</evidence>
<feature type="domain" description="Metalloprotease TldD/E C-terminal" evidence="6">
    <location>
        <begin position="214"/>
        <end position="442"/>
    </location>
</feature>
<dbReference type="Pfam" id="PF19290">
    <property type="entry name" value="PmbA_TldD_2nd"/>
    <property type="match status" value="1"/>
</dbReference>
<protein>
    <submittedName>
        <fullName evidence="8">Metalloprotease TldD</fullName>
        <ecNumber evidence="8">3.4.-.-</ecNumber>
    </submittedName>
</protein>
<evidence type="ECO:0000256" key="3">
    <source>
        <dbReference type="ARBA" id="ARBA00022801"/>
    </source>
</evidence>
<dbReference type="Proteomes" id="UP001302662">
    <property type="component" value="Chromosome"/>
</dbReference>
<organism evidence="8 9">
    <name type="scientific">Methanimicrococcus stummii</name>
    <dbReference type="NCBI Taxonomy" id="3028294"/>
    <lineage>
        <taxon>Archaea</taxon>
        <taxon>Methanobacteriati</taxon>
        <taxon>Methanobacteriota</taxon>
        <taxon>Stenosarchaea group</taxon>
        <taxon>Methanomicrobia</taxon>
        <taxon>Methanosarcinales</taxon>
        <taxon>Methanosarcinaceae</taxon>
        <taxon>Methanimicrococcus</taxon>
    </lineage>
</organism>
<dbReference type="InterPro" id="IPR002510">
    <property type="entry name" value="Metalloprtase-TldD/E_N"/>
</dbReference>
<dbReference type="GeneID" id="85197341"/>
<keyword evidence="2" id="KW-0645">Protease</keyword>